<reference evidence="1 2" key="1">
    <citation type="submission" date="2014-04" db="EMBL/GenBank/DDBJ databases">
        <title>Evolutionary Origins and Diversification of the Mycorrhizal Mutualists.</title>
        <authorList>
            <consortium name="DOE Joint Genome Institute"/>
            <consortium name="Mycorrhizal Genomics Consortium"/>
            <person name="Kohler A."/>
            <person name="Kuo A."/>
            <person name="Nagy L.G."/>
            <person name="Floudas D."/>
            <person name="Copeland A."/>
            <person name="Barry K.W."/>
            <person name="Cichocki N."/>
            <person name="Veneault-Fourrey C."/>
            <person name="LaButti K."/>
            <person name="Lindquist E.A."/>
            <person name="Lipzen A."/>
            <person name="Lundell T."/>
            <person name="Morin E."/>
            <person name="Murat C."/>
            <person name="Riley R."/>
            <person name="Ohm R."/>
            <person name="Sun H."/>
            <person name="Tunlid A."/>
            <person name="Henrissat B."/>
            <person name="Grigoriev I.V."/>
            <person name="Hibbett D.S."/>
            <person name="Martin F."/>
        </authorList>
    </citation>
    <scope>NUCLEOTIDE SEQUENCE [LARGE SCALE GENOMIC DNA]</scope>
    <source>
        <strain evidence="1 2">MD-312</strain>
    </source>
</reference>
<proteinExistence type="predicted"/>
<sequence>MEVFEAIGCFSKNGGKSKVNKTCFIAFVDEDVVLGLSQWQSRKWTFTGNLR</sequence>
<dbReference type="AlphaFoldDB" id="A0A0C9W4D3"/>
<accession>A0A0C9W4D3</accession>
<organism evidence="1 2">
    <name type="scientific">Hydnomerulius pinastri MD-312</name>
    <dbReference type="NCBI Taxonomy" id="994086"/>
    <lineage>
        <taxon>Eukaryota</taxon>
        <taxon>Fungi</taxon>
        <taxon>Dikarya</taxon>
        <taxon>Basidiomycota</taxon>
        <taxon>Agaricomycotina</taxon>
        <taxon>Agaricomycetes</taxon>
        <taxon>Agaricomycetidae</taxon>
        <taxon>Boletales</taxon>
        <taxon>Boletales incertae sedis</taxon>
        <taxon>Leucogyrophana</taxon>
    </lineage>
</organism>
<protein>
    <submittedName>
        <fullName evidence="1">Uncharacterized protein</fullName>
    </submittedName>
</protein>
<keyword evidence="2" id="KW-1185">Reference proteome</keyword>
<gene>
    <name evidence="1" type="ORF">HYDPIDRAFT_116294</name>
</gene>
<dbReference type="EMBL" id="KN839864">
    <property type="protein sequence ID" value="KIJ61273.1"/>
    <property type="molecule type" value="Genomic_DNA"/>
</dbReference>
<name>A0A0C9W4D3_9AGAM</name>
<dbReference type="Proteomes" id="UP000053820">
    <property type="component" value="Unassembled WGS sequence"/>
</dbReference>
<evidence type="ECO:0000313" key="1">
    <source>
        <dbReference type="EMBL" id="KIJ61273.1"/>
    </source>
</evidence>
<evidence type="ECO:0000313" key="2">
    <source>
        <dbReference type="Proteomes" id="UP000053820"/>
    </source>
</evidence>
<dbReference type="HOGENOM" id="CLU_3106661_0_0_1"/>